<dbReference type="EC" id="2.7.11.1" evidence="2"/>
<evidence type="ECO:0000256" key="10">
    <source>
        <dbReference type="ARBA" id="ARBA00022741"/>
    </source>
</evidence>
<evidence type="ECO:0000256" key="2">
    <source>
        <dbReference type="ARBA" id="ARBA00012513"/>
    </source>
</evidence>
<keyword evidence="13 20" id="KW-1133">Transmembrane helix</keyword>
<dbReference type="Gene3D" id="3.80.10.10">
    <property type="entry name" value="Ribonuclease Inhibitor"/>
    <property type="match status" value="1"/>
</dbReference>
<evidence type="ECO:0000256" key="18">
    <source>
        <dbReference type="PROSITE-ProRule" id="PRU10141"/>
    </source>
</evidence>
<evidence type="ECO:0000256" key="15">
    <source>
        <dbReference type="ARBA" id="ARBA00023170"/>
    </source>
</evidence>
<evidence type="ECO:0000256" key="17">
    <source>
        <dbReference type="ARBA" id="ARBA00048679"/>
    </source>
</evidence>
<evidence type="ECO:0000256" key="11">
    <source>
        <dbReference type="ARBA" id="ARBA00022777"/>
    </source>
</evidence>
<dbReference type="SUPFAM" id="SSF52058">
    <property type="entry name" value="L domain-like"/>
    <property type="match status" value="1"/>
</dbReference>
<dbReference type="InterPro" id="IPR000719">
    <property type="entry name" value="Prot_kinase_dom"/>
</dbReference>
<reference evidence="22 23" key="1">
    <citation type="submission" date="2017-09" db="EMBL/GenBank/DDBJ databases">
        <authorList>
            <consortium name="International Durum Wheat Genome Sequencing Consortium (IDWGSC)"/>
            <person name="Milanesi L."/>
        </authorList>
    </citation>
    <scope>NUCLEOTIDE SEQUENCE [LARGE SCALE GENOMIC DNA]</scope>
    <source>
        <strain evidence="23">cv. Svevo</strain>
    </source>
</reference>
<feature type="region of interest" description="Disordered" evidence="19">
    <location>
        <begin position="821"/>
        <end position="841"/>
    </location>
</feature>
<dbReference type="EMBL" id="LT934115">
    <property type="protein sequence ID" value="VAH70485.1"/>
    <property type="molecule type" value="Genomic_DNA"/>
</dbReference>
<dbReference type="InterPro" id="IPR011009">
    <property type="entry name" value="Kinase-like_dom_sf"/>
</dbReference>
<evidence type="ECO:0000256" key="13">
    <source>
        <dbReference type="ARBA" id="ARBA00022989"/>
    </source>
</evidence>
<dbReference type="Pfam" id="PF12819">
    <property type="entry name" value="Malectin_like"/>
    <property type="match status" value="2"/>
</dbReference>
<dbReference type="InterPro" id="IPR008271">
    <property type="entry name" value="Ser/Thr_kinase_AS"/>
</dbReference>
<dbReference type="Gene3D" id="1.10.510.10">
    <property type="entry name" value="Transferase(Phosphotransferase) domain 1"/>
    <property type="match status" value="1"/>
</dbReference>
<dbReference type="InterPro" id="IPR001611">
    <property type="entry name" value="Leu-rich_rpt"/>
</dbReference>
<dbReference type="CDD" id="cd14066">
    <property type="entry name" value="STKc_IRAK"/>
    <property type="match status" value="1"/>
</dbReference>
<dbReference type="FunFam" id="3.30.200.20:FF:000394">
    <property type="entry name" value="Leucine-rich repeat receptor-like protein kinase"/>
    <property type="match status" value="1"/>
</dbReference>
<evidence type="ECO:0000256" key="9">
    <source>
        <dbReference type="ARBA" id="ARBA00022737"/>
    </source>
</evidence>
<dbReference type="InterPro" id="IPR024788">
    <property type="entry name" value="Malectin-like_Carb-bd_dom"/>
</dbReference>
<dbReference type="SMART" id="SM00220">
    <property type="entry name" value="S_TKc"/>
    <property type="match status" value="1"/>
</dbReference>
<evidence type="ECO:0000256" key="5">
    <source>
        <dbReference type="ARBA" id="ARBA00022614"/>
    </source>
</evidence>
<comment type="subcellular location">
    <subcellularLocation>
        <location evidence="1">Cell membrane</location>
        <topology evidence="1">Single-pass membrane protein</topology>
    </subcellularLocation>
</comment>
<keyword evidence="11" id="KW-0418">Kinase</keyword>
<organism evidence="22 23">
    <name type="scientific">Triticum turgidum subsp. durum</name>
    <name type="common">Durum wheat</name>
    <name type="synonym">Triticum durum</name>
    <dbReference type="NCBI Taxonomy" id="4567"/>
    <lineage>
        <taxon>Eukaryota</taxon>
        <taxon>Viridiplantae</taxon>
        <taxon>Streptophyta</taxon>
        <taxon>Embryophyta</taxon>
        <taxon>Tracheophyta</taxon>
        <taxon>Spermatophyta</taxon>
        <taxon>Magnoliopsida</taxon>
        <taxon>Liliopsida</taxon>
        <taxon>Poales</taxon>
        <taxon>Poaceae</taxon>
        <taxon>BOP clade</taxon>
        <taxon>Pooideae</taxon>
        <taxon>Triticodae</taxon>
        <taxon>Triticeae</taxon>
        <taxon>Triticinae</taxon>
        <taxon>Triticum</taxon>
    </lineage>
</organism>
<dbReference type="SUPFAM" id="SSF56112">
    <property type="entry name" value="Protein kinase-like (PK-like)"/>
    <property type="match status" value="1"/>
</dbReference>
<keyword evidence="5" id="KW-0433">Leucine-rich repeat</keyword>
<evidence type="ECO:0000313" key="22">
    <source>
        <dbReference type="EMBL" id="VAH70485.1"/>
    </source>
</evidence>
<comment type="catalytic activity">
    <reaction evidence="17">
        <text>L-seryl-[protein] + ATP = O-phospho-L-seryl-[protein] + ADP + H(+)</text>
        <dbReference type="Rhea" id="RHEA:17989"/>
        <dbReference type="Rhea" id="RHEA-COMP:9863"/>
        <dbReference type="Rhea" id="RHEA-COMP:11604"/>
        <dbReference type="ChEBI" id="CHEBI:15378"/>
        <dbReference type="ChEBI" id="CHEBI:29999"/>
        <dbReference type="ChEBI" id="CHEBI:30616"/>
        <dbReference type="ChEBI" id="CHEBI:83421"/>
        <dbReference type="ChEBI" id="CHEBI:456216"/>
        <dbReference type="EC" id="2.7.11.1"/>
    </reaction>
</comment>
<dbReference type="Gene3D" id="3.30.200.20">
    <property type="entry name" value="Phosphorylase Kinase, domain 1"/>
    <property type="match status" value="1"/>
</dbReference>
<keyword evidence="7 20" id="KW-0812">Transmembrane</keyword>
<gene>
    <name evidence="22" type="ORF">TRITD_3Av1G287490</name>
</gene>
<dbReference type="PROSITE" id="PS50011">
    <property type="entry name" value="PROTEIN_KINASE_DOM"/>
    <property type="match status" value="1"/>
</dbReference>
<keyword evidence="12 18" id="KW-0067">ATP-binding</keyword>
<dbReference type="PROSITE" id="PS00107">
    <property type="entry name" value="PROTEIN_KINASE_ATP"/>
    <property type="match status" value="1"/>
</dbReference>
<dbReference type="InterPro" id="IPR017441">
    <property type="entry name" value="Protein_kinase_ATP_BS"/>
</dbReference>
<dbReference type="FunFam" id="3.80.10.10:FF:000129">
    <property type="entry name" value="Leucine-rich repeat receptor-like kinase"/>
    <property type="match status" value="1"/>
</dbReference>
<dbReference type="GO" id="GO:0005886">
    <property type="term" value="C:plasma membrane"/>
    <property type="evidence" value="ECO:0007669"/>
    <property type="project" value="UniProtKB-SubCell"/>
</dbReference>
<keyword evidence="3" id="KW-0723">Serine/threonine-protein kinase</keyword>
<comment type="catalytic activity">
    <reaction evidence="16">
        <text>L-threonyl-[protein] + ATP = O-phospho-L-threonyl-[protein] + ADP + H(+)</text>
        <dbReference type="Rhea" id="RHEA:46608"/>
        <dbReference type="Rhea" id="RHEA-COMP:11060"/>
        <dbReference type="Rhea" id="RHEA-COMP:11605"/>
        <dbReference type="ChEBI" id="CHEBI:15378"/>
        <dbReference type="ChEBI" id="CHEBI:30013"/>
        <dbReference type="ChEBI" id="CHEBI:30616"/>
        <dbReference type="ChEBI" id="CHEBI:61977"/>
        <dbReference type="ChEBI" id="CHEBI:456216"/>
        <dbReference type="EC" id="2.7.11.1"/>
    </reaction>
</comment>
<evidence type="ECO:0000256" key="16">
    <source>
        <dbReference type="ARBA" id="ARBA00047899"/>
    </source>
</evidence>
<evidence type="ECO:0000256" key="8">
    <source>
        <dbReference type="ARBA" id="ARBA00022729"/>
    </source>
</evidence>
<dbReference type="Pfam" id="PF00560">
    <property type="entry name" value="LRR_1"/>
    <property type="match status" value="1"/>
</dbReference>
<dbReference type="GO" id="GO:0005524">
    <property type="term" value="F:ATP binding"/>
    <property type="evidence" value="ECO:0007669"/>
    <property type="project" value="UniProtKB-UniRule"/>
</dbReference>
<name>A0A9R0S120_TRITD</name>
<feature type="transmembrane region" description="Helical" evidence="20">
    <location>
        <begin position="432"/>
        <end position="455"/>
    </location>
</feature>
<dbReference type="InterPro" id="IPR032675">
    <property type="entry name" value="LRR_dom_sf"/>
</dbReference>
<keyword evidence="9" id="KW-0677">Repeat</keyword>
<dbReference type="PANTHER" id="PTHR45631:SF19">
    <property type="entry name" value="PROTEIN KINASE DOMAIN-CONTAINING PROTEIN"/>
    <property type="match status" value="1"/>
</dbReference>
<evidence type="ECO:0000256" key="19">
    <source>
        <dbReference type="SAM" id="MobiDB-lite"/>
    </source>
</evidence>
<feature type="domain" description="Protein kinase" evidence="21">
    <location>
        <begin position="508"/>
        <end position="781"/>
    </location>
</feature>
<evidence type="ECO:0000256" key="12">
    <source>
        <dbReference type="ARBA" id="ARBA00022840"/>
    </source>
</evidence>
<dbReference type="Proteomes" id="UP000324705">
    <property type="component" value="Chromosome 3A"/>
</dbReference>
<dbReference type="Gene3D" id="2.60.120.430">
    <property type="entry name" value="Galactose-binding lectin"/>
    <property type="match status" value="1"/>
</dbReference>
<keyword evidence="4" id="KW-0597">Phosphoprotein</keyword>
<dbReference type="InterPro" id="IPR001245">
    <property type="entry name" value="Ser-Thr/Tyr_kinase_cat_dom"/>
</dbReference>
<keyword evidence="23" id="KW-1185">Reference proteome</keyword>
<evidence type="ECO:0000313" key="23">
    <source>
        <dbReference type="Proteomes" id="UP000324705"/>
    </source>
</evidence>
<dbReference type="PROSITE" id="PS00108">
    <property type="entry name" value="PROTEIN_KINASE_ST"/>
    <property type="match status" value="1"/>
</dbReference>
<evidence type="ECO:0000256" key="3">
    <source>
        <dbReference type="ARBA" id="ARBA00022527"/>
    </source>
</evidence>
<dbReference type="Pfam" id="PF07714">
    <property type="entry name" value="PK_Tyr_Ser-Thr"/>
    <property type="match status" value="1"/>
</dbReference>
<dbReference type="GO" id="GO:0004674">
    <property type="term" value="F:protein serine/threonine kinase activity"/>
    <property type="evidence" value="ECO:0007669"/>
    <property type="project" value="UniProtKB-KW"/>
</dbReference>
<accession>A0A9R0S120</accession>
<evidence type="ECO:0000256" key="1">
    <source>
        <dbReference type="ARBA" id="ARBA00004162"/>
    </source>
</evidence>
<evidence type="ECO:0000256" key="7">
    <source>
        <dbReference type="ARBA" id="ARBA00022692"/>
    </source>
</evidence>
<keyword evidence="10 18" id="KW-0547">Nucleotide-binding</keyword>
<protein>
    <recommendedName>
        <fullName evidence="2">non-specific serine/threonine protein kinase</fullName>
        <ecNumber evidence="2">2.7.11.1</ecNumber>
    </recommendedName>
</protein>
<proteinExistence type="predicted"/>
<feature type="region of interest" description="Disordered" evidence="19">
    <location>
        <begin position="460"/>
        <end position="485"/>
    </location>
</feature>
<evidence type="ECO:0000256" key="14">
    <source>
        <dbReference type="ARBA" id="ARBA00023136"/>
    </source>
</evidence>
<evidence type="ECO:0000256" key="4">
    <source>
        <dbReference type="ARBA" id="ARBA00022553"/>
    </source>
</evidence>
<feature type="binding site" evidence="18">
    <location>
        <position position="536"/>
    </location>
    <ligand>
        <name>ATP</name>
        <dbReference type="ChEBI" id="CHEBI:30616"/>
    </ligand>
</feature>
<dbReference type="AlphaFoldDB" id="A0A9R0S120"/>
<keyword evidence="14 20" id="KW-0472">Membrane</keyword>
<dbReference type="Gramene" id="TRITD3Av1G287490.10">
    <property type="protein sequence ID" value="TRITD3Av1G287490.10"/>
    <property type="gene ID" value="TRITD3Av1G287490"/>
</dbReference>
<evidence type="ECO:0000256" key="20">
    <source>
        <dbReference type="SAM" id="Phobius"/>
    </source>
</evidence>
<keyword evidence="6" id="KW-0808">Transferase</keyword>
<sequence length="841" mass="93315">MPGFLSIDCGGGANYTDARGLRWTSDAALIATGTPISTLNTSTSTSTQEQEQETQYTTLRAFPSDGAKHCYALPVATRARYLLRATFLYAGFDGDDAFPEFDLYLGATRWSPIVVYDGARLVTREAVVLAQYPDDPYDRIWESDMVRRANYLVDAAPGTVNVSTDKPVFVATSERPPEKVMQTAVVGTLGELTYRLNLNGFPGDGWAFSYFAEIEESVVPETRKFKLFIPGLPDVSKATVDVGENAPGKLRLYQPGYYNVSLPFVLSFAFRKTNDSSRGPILNAFEIYKYVAIEPGSPDALAMASLASRYSSFGDWANEGGDPCWPSPWSWVRCSSEPQLRVVSIRLDDNMLTGPIPDLAASSNLSIIHFENNQLTGSVPSYLSSLPKLTELYLQNNKLSGYIPKALKSRGIVFSYAGNMDLKAGNQEKHHLIIIISALLGVSLLLAVSLCCYVLTRKANKKNSPPEDDLTKAPPPAHKLQKSDAPSCEIATETCHPFRLCDLEEATKNFENRIGSGGFGIVYYGKLPDGREIAVKVPTNDSYQGKKQFTNEVSLLSRIHHRNLVAFLGYCHEDGRNILVYEFMMNGTLKEHLHGRDKHISWIQRLEIAEDSAKGIEYLHSGCTPSIIHRDIKTSNILLDKQMRAKVSDFGLSKLVAEESHASTNVRGTLGYLDPQYYISQQLTEKSDVYSFGIILLELISGRPPISAMTFGDHFRNIGPWAKFYYESGDIEAVVDPAISGKYRDVHSVWKVAETAVRCIDADARRRPCMAEVVKEVQEAMALERPPSEALALERRASFPFSPAGARSGTVRSHDMIMDNLMREDDESSSFPNTLRHPELR</sequence>
<keyword evidence="8" id="KW-0732">Signal</keyword>
<dbReference type="FunFam" id="1.10.510.10:FF:000146">
    <property type="entry name" value="LRR receptor-like serine/threonine-protein kinase IOS1"/>
    <property type="match status" value="1"/>
</dbReference>
<dbReference type="PANTHER" id="PTHR45631">
    <property type="entry name" value="OS07G0107800 PROTEIN-RELATED"/>
    <property type="match status" value="1"/>
</dbReference>
<evidence type="ECO:0000256" key="6">
    <source>
        <dbReference type="ARBA" id="ARBA00022679"/>
    </source>
</evidence>
<keyword evidence="15" id="KW-0675">Receptor</keyword>
<evidence type="ECO:0000259" key="21">
    <source>
        <dbReference type="PROSITE" id="PS50011"/>
    </source>
</evidence>